<dbReference type="Pfam" id="PF00266">
    <property type="entry name" value="Aminotran_5"/>
    <property type="match status" value="1"/>
</dbReference>
<dbReference type="Gene3D" id="3.90.1150.10">
    <property type="entry name" value="Aspartate Aminotransferase, domain 1"/>
    <property type="match status" value="1"/>
</dbReference>
<comment type="caution">
    <text evidence="2">The sequence shown here is derived from an EMBL/GenBank/DDBJ whole genome shotgun (WGS) entry which is preliminary data.</text>
</comment>
<reference evidence="3" key="1">
    <citation type="journal article" date="2019" name="Int. J. Syst. Evol. Microbiol.">
        <title>The Global Catalogue of Microorganisms (GCM) 10K type strain sequencing project: providing services to taxonomists for standard genome sequencing and annotation.</title>
        <authorList>
            <consortium name="The Broad Institute Genomics Platform"/>
            <consortium name="The Broad Institute Genome Sequencing Center for Infectious Disease"/>
            <person name="Wu L."/>
            <person name="Ma J."/>
        </authorList>
    </citation>
    <scope>NUCLEOTIDE SEQUENCE [LARGE SCALE GENOMIC DNA]</scope>
    <source>
        <strain evidence="3">JCM 4733</strain>
    </source>
</reference>
<accession>A0ABQ3CI58</accession>
<name>A0ABQ3CI58_9ACTN</name>
<keyword evidence="3" id="KW-1185">Reference proteome</keyword>
<proteinExistence type="predicted"/>
<protein>
    <recommendedName>
        <fullName evidence="1">Aminotransferase class V domain-containing protein</fullName>
    </recommendedName>
</protein>
<gene>
    <name evidence="2" type="ORF">GCM10010345_18280</name>
</gene>
<dbReference type="InterPro" id="IPR015421">
    <property type="entry name" value="PyrdxlP-dep_Trfase_major"/>
</dbReference>
<dbReference type="Proteomes" id="UP000653644">
    <property type="component" value="Unassembled WGS sequence"/>
</dbReference>
<feature type="domain" description="Aminotransferase class V" evidence="1">
    <location>
        <begin position="75"/>
        <end position="369"/>
    </location>
</feature>
<dbReference type="InterPro" id="IPR015422">
    <property type="entry name" value="PyrdxlP-dep_Trfase_small"/>
</dbReference>
<evidence type="ECO:0000313" key="3">
    <source>
        <dbReference type="Proteomes" id="UP000653644"/>
    </source>
</evidence>
<organism evidence="2 3">
    <name type="scientific">Streptomyces canarius</name>
    <dbReference type="NCBI Taxonomy" id="285453"/>
    <lineage>
        <taxon>Bacteria</taxon>
        <taxon>Bacillati</taxon>
        <taxon>Actinomycetota</taxon>
        <taxon>Actinomycetes</taxon>
        <taxon>Kitasatosporales</taxon>
        <taxon>Streptomycetaceae</taxon>
        <taxon>Streptomyces</taxon>
    </lineage>
</organism>
<evidence type="ECO:0000259" key="1">
    <source>
        <dbReference type="Pfam" id="PF00266"/>
    </source>
</evidence>
<evidence type="ECO:0000313" key="2">
    <source>
        <dbReference type="EMBL" id="GHA14106.1"/>
    </source>
</evidence>
<dbReference type="InterPro" id="IPR000192">
    <property type="entry name" value="Aminotrans_V_dom"/>
</dbReference>
<dbReference type="EMBL" id="BMVN01000005">
    <property type="protein sequence ID" value="GHA14106.1"/>
    <property type="molecule type" value="Genomic_DNA"/>
</dbReference>
<dbReference type="InterPro" id="IPR015424">
    <property type="entry name" value="PyrdxlP-dep_Trfase"/>
</dbReference>
<dbReference type="PANTHER" id="PTHR43586">
    <property type="entry name" value="CYSTEINE DESULFURASE"/>
    <property type="match status" value="1"/>
</dbReference>
<dbReference type="PANTHER" id="PTHR43586:SF15">
    <property type="entry name" value="BLR3095 PROTEIN"/>
    <property type="match status" value="1"/>
</dbReference>
<sequence>MVVGGEEAVHGTRTILTRRATHTTPHRPGRTSPVLTSYAAHFDTPAGYLDFARFGPPSRDTVAAGARAVAESATADHTTVDALMRAEEAARDTAARLAGTDVRHTVLLPNTSTGLFHAALGIREGVVLAPQTDFPANHYPWHRAAQLGRATPRWLDPAPGAGVTPDLVRTALTDDVVALSVSAVDFRTGFRTDLAALREAIGPDRLLIVDGIQAFGVAALPWDAADVLVTGGQKWLRAGWGTGFATLSDRALERLDPVLTGWTGVEDAGLFDGTAHPPAPDARRWSITHLSPVTAAAFASALALVERHTVAAIEGAIAARIAELSDTVQRCGGRVLSPADPARRAGILSFTMPGHEPSLVANALHAEGVTPTVRTDSLRFSPHASTPPKVSERVAAALSSLRS</sequence>
<dbReference type="Gene3D" id="3.40.640.10">
    <property type="entry name" value="Type I PLP-dependent aspartate aminotransferase-like (Major domain)"/>
    <property type="match status" value="1"/>
</dbReference>
<dbReference type="SUPFAM" id="SSF53383">
    <property type="entry name" value="PLP-dependent transferases"/>
    <property type="match status" value="1"/>
</dbReference>